<reference evidence="17 18" key="1">
    <citation type="submission" date="2023-06" db="EMBL/GenBank/DDBJ databases">
        <title>Pelomonas sp. APW6 16S ribosomal RNA gene genome sequencing and assembly.</title>
        <authorList>
            <person name="Woo H."/>
        </authorList>
    </citation>
    <scope>NUCLEOTIDE SEQUENCE [LARGE SCALE GENOMIC DNA]</scope>
    <source>
        <strain evidence="17 18">APW6</strain>
    </source>
</reference>
<dbReference type="Gene3D" id="1.10.10.10">
    <property type="entry name" value="Winged helix-like DNA-binding domain superfamily/Winged helix DNA-binding domain"/>
    <property type="match status" value="1"/>
</dbReference>
<dbReference type="CDD" id="cd17618">
    <property type="entry name" value="REC_OmpR_PhoB"/>
    <property type="match status" value="1"/>
</dbReference>
<keyword evidence="6" id="KW-0592">Phosphate transport</keyword>
<dbReference type="SMART" id="SM00448">
    <property type="entry name" value="REC"/>
    <property type="match status" value="1"/>
</dbReference>
<evidence type="ECO:0000256" key="1">
    <source>
        <dbReference type="ARBA" id="ARBA00004496"/>
    </source>
</evidence>
<keyword evidence="18" id="KW-1185">Reference proteome</keyword>
<protein>
    <recommendedName>
        <fullName evidence="2">Phosphate regulon transcriptional regulatory protein PhoB</fullName>
    </recommendedName>
</protein>
<dbReference type="Pfam" id="PF00072">
    <property type="entry name" value="Response_reg"/>
    <property type="match status" value="1"/>
</dbReference>
<organism evidence="17 18">
    <name type="scientific">Roseateles subflavus</name>
    <dbReference type="NCBI Taxonomy" id="3053353"/>
    <lineage>
        <taxon>Bacteria</taxon>
        <taxon>Pseudomonadati</taxon>
        <taxon>Pseudomonadota</taxon>
        <taxon>Betaproteobacteria</taxon>
        <taxon>Burkholderiales</taxon>
        <taxon>Sphaerotilaceae</taxon>
        <taxon>Roseateles</taxon>
    </lineage>
</organism>
<sequence>MSRILVVEDEGAIAELISINLRHAGFEVTLAGSADQAQLEVDRVLPDLVVLDWMLPGQSGLGLARQWRSAARTKELPIIMLTARAEESDKVSGLDAGADDYLTKPFSTNELLARIRAVLRRKAPEALDSVVEVGALSLDPGTRRVSREGVEVKLGPTEFRLLHFFMTHPERVHSRSQLLDRVWGDHVFIEERTVDVHVKRLREALEKVQCQRMIETVRGAGYRLTQQVAVASASLT</sequence>
<dbReference type="SMART" id="SM00862">
    <property type="entry name" value="Trans_reg_C"/>
    <property type="match status" value="1"/>
</dbReference>
<dbReference type="InterPro" id="IPR036388">
    <property type="entry name" value="WH-like_DNA-bd_sf"/>
</dbReference>
<dbReference type="Proteomes" id="UP001238603">
    <property type="component" value="Unassembled WGS sequence"/>
</dbReference>
<name>A0ABT7LM88_9BURK</name>
<accession>A0ABT7LM88</accession>
<feature type="modified residue" description="4-aspartylphosphate" evidence="13">
    <location>
        <position position="52"/>
    </location>
</feature>
<evidence type="ECO:0000256" key="11">
    <source>
        <dbReference type="ARBA" id="ARBA00023163"/>
    </source>
</evidence>
<keyword evidence="7" id="KW-0902">Two-component regulatory system</keyword>
<evidence type="ECO:0000256" key="9">
    <source>
        <dbReference type="ARBA" id="ARBA00023125"/>
    </source>
</evidence>
<keyword evidence="10" id="KW-0010">Activator</keyword>
<evidence type="ECO:0000259" key="15">
    <source>
        <dbReference type="PROSITE" id="PS50110"/>
    </source>
</evidence>
<evidence type="ECO:0000259" key="16">
    <source>
        <dbReference type="PROSITE" id="PS51755"/>
    </source>
</evidence>
<evidence type="ECO:0000256" key="8">
    <source>
        <dbReference type="ARBA" id="ARBA00023015"/>
    </source>
</evidence>
<keyword evidence="4" id="KW-0963">Cytoplasm</keyword>
<dbReference type="NCBIfam" id="TIGR02154">
    <property type="entry name" value="PhoB"/>
    <property type="match status" value="1"/>
</dbReference>
<dbReference type="PROSITE" id="PS50110">
    <property type="entry name" value="RESPONSE_REGULATORY"/>
    <property type="match status" value="1"/>
</dbReference>
<evidence type="ECO:0000256" key="12">
    <source>
        <dbReference type="ARBA" id="ARBA00024735"/>
    </source>
</evidence>
<proteinExistence type="predicted"/>
<evidence type="ECO:0000256" key="2">
    <source>
        <dbReference type="ARBA" id="ARBA00013332"/>
    </source>
</evidence>
<evidence type="ECO:0000256" key="6">
    <source>
        <dbReference type="ARBA" id="ARBA00022592"/>
    </source>
</evidence>
<dbReference type="PANTHER" id="PTHR48111">
    <property type="entry name" value="REGULATOR OF RPOS"/>
    <property type="match status" value="1"/>
</dbReference>
<evidence type="ECO:0000256" key="4">
    <source>
        <dbReference type="ARBA" id="ARBA00022490"/>
    </source>
</evidence>
<dbReference type="RefSeq" id="WP_285983995.1">
    <property type="nucleotide sequence ID" value="NZ_JASVDS010000006.1"/>
</dbReference>
<dbReference type="InterPro" id="IPR016032">
    <property type="entry name" value="Sig_transdc_resp-reg_C-effctor"/>
</dbReference>
<gene>
    <name evidence="17" type="primary">phoB</name>
    <name evidence="17" type="ORF">QRD43_18550</name>
</gene>
<evidence type="ECO:0000256" key="3">
    <source>
        <dbReference type="ARBA" id="ARBA00022448"/>
    </source>
</evidence>
<keyword evidence="8" id="KW-0805">Transcription regulation</keyword>
<feature type="domain" description="OmpR/PhoB-type" evidence="16">
    <location>
        <begin position="128"/>
        <end position="226"/>
    </location>
</feature>
<dbReference type="Gene3D" id="3.40.50.2300">
    <property type="match status" value="1"/>
</dbReference>
<dbReference type="SUPFAM" id="SSF52172">
    <property type="entry name" value="CheY-like"/>
    <property type="match status" value="1"/>
</dbReference>
<comment type="caution">
    <text evidence="17">The sequence shown here is derived from an EMBL/GenBank/DDBJ whole genome shotgun (WGS) entry which is preliminary data.</text>
</comment>
<dbReference type="Gene3D" id="6.10.250.690">
    <property type="match status" value="1"/>
</dbReference>
<evidence type="ECO:0000256" key="14">
    <source>
        <dbReference type="PROSITE-ProRule" id="PRU01091"/>
    </source>
</evidence>
<dbReference type="EMBL" id="JASVDS010000006">
    <property type="protein sequence ID" value="MDL5033914.1"/>
    <property type="molecule type" value="Genomic_DNA"/>
</dbReference>
<keyword evidence="11" id="KW-0804">Transcription</keyword>
<keyword evidence="5 13" id="KW-0597">Phosphoprotein</keyword>
<feature type="domain" description="Response regulatory" evidence="15">
    <location>
        <begin position="3"/>
        <end position="119"/>
    </location>
</feature>
<dbReference type="InterPro" id="IPR011879">
    <property type="entry name" value="Sig_transdc_resp-reg_PhoB"/>
</dbReference>
<evidence type="ECO:0000313" key="17">
    <source>
        <dbReference type="EMBL" id="MDL5033914.1"/>
    </source>
</evidence>
<evidence type="ECO:0000256" key="10">
    <source>
        <dbReference type="ARBA" id="ARBA00023159"/>
    </source>
</evidence>
<dbReference type="InterPro" id="IPR039420">
    <property type="entry name" value="WalR-like"/>
</dbReference>
<evidence type="ECO:0000256" key="7">
    <source>
        <dbReference type="ARBA" id="ARBA00023012"/>
    </source>
</evidence>
<feature type="DNA-binding region" description="OmpR/PhoB-type" evidence="14">
    <location>
        <begin position="128"/>
        <end position="226"/>
    </location>
</feature>
<evidence type="ECO:0000256" key="5">
    <source>
        <dbReference type="ARBA" id="ARBA00022553"/>
    </source>
</evidence>
<comment type="subcellular location">
    <subcellularLocation>
        <location evidence="1">Cytoplasm</location>
    </subcellularLocation>
</comment>
<comment type="function">
    <text evidence="12">This protein is a positive regulator for the phosphate regulon. Transcription of this operon is positively regulated by PhoB and PhoR when phosphate is limited.</text>
</comment>
<dbReference type="InterPro" id="IPR001867">
    <property type="entry name" value="OmpR/PhoB-type_DNA-bd"/>
</dbReference>
<dbReference type="InterPro" id="IPR001789">
    <property type="entry name" value="Sig_transdc_resp-reg_receiver"/>
</dbReference>
<dbReference type="PROSITE" id="PS51755">
    <property type="entry name" value="OMPR_PHOB"/>
    <property type="match status" value="1"/>
</dbReference>
<dbReference type="SUPFAM" id="SSF46894">
    <property type="entry name" value="C-terminal effector domain of the bipartite response regulators"/>
    <property type="match status" value="1"/>
</dbReference>
<evidence type="ECO:0000256" key="13">
    <source>
        <dbReference type="PROSITE-ProRule" id="PRU00169"/>
    </source>
</evidence>
<evidence type="ECO:0000313" key="18">
    <source>
        <dbReference type="Proteomes" id="UP001238603"/>
    </source>
</evidence>
<keyword evidence="3" id="KW-0813">Transport</keyword>
<dbReference type="InterPro" id="IPR011006">
    <property type="entry name" value="CheY-like_superfamily"/>
</dbReference>
<keyword evidence="9 14" id="KW-0238">DNA-binding</keyword>
<dbReference type="Pfam" id="PF00486">
    <property type="entry name" value="Trans_reg_C"/>
    <property type="match status" value="1"/>
</dbReference>
<dbReference type="CDD" id="cd00383">
    <property type="entry name" value="trans_reg_C"/>
    <property type="match status" value="1"/>
</dbReference>
<dbReference type="PANTHER" id="PTHR48111:SF40">
    <property type="entry name" value="PHOSPHATE REGULON TRANSCRIPTIONAL REGULATORY PROTEIN PHOB"/>
    <property type="match status" value="1"/>
</dbReference>